<comment type="caution">
    <text evidence="1">The sequence shown here is derived from an EMBL/GenBank/DDBJ whole genome shotgun (WGS) entry which is preliminary data.</text>
</comment>
<evidence type="ECO:0000313" key="3">
    <source>
        <dbReference type="Proteomes" id="UP000630445"/>
    </source>
</evidence>
<dbReference type="GO" id="GO:0003824">
    <property type="term" value="F:catalytic activity"/>
    <property type="evidence" value="ECO:0007669"/>
    <property type="project" value="InterPro"/>
</dbReference>
<name>A0A8H6UGX9_9EURO</name>
<keyword evidence="3" id="KW-1185">Reference proteome</keyword>
<dbReference type="OrthoDB" id="1577640at2759"/>
<dbReference type="EMBL" id="JACBAD010001708">
    <property type="protein sequence ID" value="KAF7136843.1"/>
    <property type="molecule type" value="Genomic_DNA"/>
</dbReference>
<dbReference type="PANTHER" id="PTHR46082">
    <property type="entry name" value="ATP/GTP-BINDING PROTEIN-RELATED"/>
    <property type="match status" value="1"/>
</dbReference>
<gene>
    <name evidence="1" type="ORF">CNMCM5793_006413</name>
    <name evidence="2" type="ORF">CNMCM6106_007897</name>
</gene>
<dbReference type="EMBL" id="JACBAF010001714">
    <property type="protein sequence ID" value="KAF7173807.1"/>
    <property type="molecule type" value="Genomic_DNA"/>
</dbReference>
<dbReference type="InterPro" id="IPR035994">
    <property type="entry name" value="Nucleoside_phosphorylase_sf"/>
</dbReference>
<evidence type="ECO:0000313" key="1">
    <source>
        <dbReference type="EMBL" id="KAF7136843.1"/>
    </source>
</evidence>
<accession>A0A8H6UGX9</accession>
<evidence type="ECO:0000313" key="2">
    <source>
        <dbReference type="EMBL" id="KAF7173807.1"/>
    </source>
</evidence>
<dbReference type="Proteomes" id="UP000662466">
    <property type="component" value="Unassembled WGS sequence"/>
</dbReference>
<evidence type="ECO:0008006" key="4">
    <source>
        <dbReference type="Google" id="ProtNLM"/>
    </source>
</evidence>
<sequence>MIYSVMETNELPSSDLHVLTGQPVLVSAQETSNISNSLGHTSVQSPQIENGLDPQSSAALTVLHSNPDDHHDQSTEDEIQLLEEQIDQVLDPDVGTTAAEVWEDTRSISRKAKRLALEALCSPQASVSTTLETPPTFTHKDYTVGWICTRPVEFAVAEAMLDEQHPALPQIGNDSNAYTLGSIARHNVVLVCIPAGAMDTGAASTAVSGMLHSFPNIRIRLLVGIAGGVPNSHSDMRLGDVVVGSPIFGSGGIILLDSNNDEVDEMGTLETPPRELGNALLTLQARHMRRKTEIPQYVQDMIEANPAMRLSFSAPDPEGDLLFSAGYTHTHSDLQLPGCLSCDPSHVIARPPHRGNPAIHYGLIGWTKSVINNGLTRDAIASQRYMPSIELGTMGLINFFPCLVIRGIWNYLDSHKNRIWQRYAAATAAAYAKELLDTLPTTHVQ</sequence>
<dbReference type="SUPFAM" id="SSF53167">
    <property type="entry name" value="Purine and uridine phosphorylases"/>
    <property type="match status" value="1"/>
</dbReference>
<dbReference type="Proteomes" id="UP000630445">
    <property type="component" value="Unassembled WGS sequence"/>
</dbReference>
<proteinExistence type="predicted"/>
<dbReference type="PANTHER" id="PTHR46082:SF11">
    <property type="entry name" value="AAA+ ATPASE DOMAIN-CONTAINING PROTEIN-RELATED"/>
    <property type="match status" value="1"/>
</dbReference>
<organism evidence="1 3">
    <name type="scientific">Aspergillus hiratsukae</name>
    <dbReference type="NCBI Taxonomy" id="1194566"/>
    <lineage>
        <taxon>Eukaryota</taxon>
        <taxon>Fungi</taxon>
        <taxon>Dikarya</taxon>
        <taxon>Ascomycota</taxon>
        <taxon>Pezizomycotina</taxon>
        <taxon>Eurotiomycetes</taxon>
        <taxon>Eurotiomycetidae</taxon>
        <taxon>Eurotiales</taxon>
        <taxon>Aspergillaceae</taxon>
        <taxon>Aspergillus</taxon>
        <taxon>Aspergillus subgen. Fumigati</taxon>
    </lineage>
</organism>
<reference evidence="1" key="1">
    <citation type="submission" date="2020-06" db="EMBL/GenBank/DDBJ databases">
        <title>Draft genome sequences of strains closely related to Aspergillus parafelis and Aspergillus hiratsukae.</title>
        <authorList>
            <person name="Dos Santos R.A.C."/>
            <person name="Rivero-Menendez O."/>
            <person name="Steenwyk J.L."/>
            <person name="Mead M.E."/>
            <person name="Goldman G.H."/>
            <person name="Alastruey-Izquierdo A."/>
            <person name="Rokas A."/>
        </authorList>
    </citation>
    <scope>NUCLEOTIDE SEQUENCE</scope>
    <source>
        <strain evidence="1">CNM-CM5793</strain>
        <strain evidence="2">CNM-CM6106</strain>
    </source>
</reference>
<dbReference type="Gene3D" id="3.40.50.1580">
    <property type="entry name" value="Nucleoside phosphorylase domain"/>
    <property type="match status" value="1"/>
</dbReference>
<dbReference type="InterPro" id="IPR053137">
    <property type="entry name" value="NLR-like"/>
</dbReference>
<dbReference type="GO" id="GO:0009116">
    <property type="term" value="P:nucleoside metabolic process"/>
    <property type="evidence" value="ECO:0007669"/>
    <property type="project" value="InterPro"/>
</dbReference>
<dbReference type="AlphaFoldDB" id="A0A8H6UGX9"/>
<protein>
    <recommendedName>
        <fullName evidence="4">Nucleoside phosphorylase domain-containing protein</fullName>
    </recommendedName>
</protein>